<keyword evidence="3" id="KW-1185">Reference proteome</keyword>
<gene>
    <name evidence="2" type="ORF">GCM10009824_10180</name>
</gene>
<evidence type="ECO:0000259" key="1">
    <source>
        <dbReference type="PROSITE" id="PS50056"/>
    </source>
</evidence>
<protein>
    <submittedName>
        <fullName evidence="2">Protein-tyrosine phosphatase family protein</fullName>
    </submittedName>
</protein>
<dbReference type="PROSITE" id="PS50056">
    <property type="entry name" value="TYR_PHOSPHATASE_2"/>
    <property type="match status" value="1"/>
</dbReference>
<dbReference type="EMBL" id="BAAAQA010000009">
    <property type="protein sequence ID" value="GAA2113506.1"/>
    <property type="molecule type" value="Genomic_DNA"/>
</dbReference>
<evidence type="ECO:0000313" key="2">
    <source>
        <dbReference type="EMBL" id="GAA2113506.1"/>
    </source>
</evidence>
<dbReference type="InterPro" id="IPR000242">
    <property type="entry name" value="PTP_cat"/>
</dbReference>
<proteinExistence type="predicted"/>
<sequence>MTSWAVDDAGVVRLPDGRLIRGTGARRSRGQAPAPEFAVYLLGRDPRVADWPYCWVRWPDFRLPASTEDAVDALREAHTRAASERVEIACGGGIGRTGTALAVLAVMSGVPADAAVEWVRTNYHPRAVETRRQRAWIATVAPSLS</sequence>
<organism evidence="2 3">
    <name type="scientific">Kocuria atrinae</name>
    <dbReference type="NCBI Taxonomy" id="592377"/>
    <lineage>
        <taxon>Bacteria</taxon>
        <taxon>Bacillati</taxon>
        <taxon>Actinomycetota</taxon>
        <taxon>Actinomycetes</taxon>
        <taxon>Micrococcales</taxon>
        <taxon>Micrococcaceae</taxon>
        <taxon>Kocuria</taxon>
    </lineage>
</organism>
<dbReference type="InterPro" id="IPR000387">
    <property type="entry name" value="Tyr_Pase_dom"/>
</dbReference>
<dbReference type="RefSeq" id="WP_344223939.1">
    <property type="nucleotide sequence ID" value="NZ_BAAAQA010000009.1"/>
</dbReference>
<evidence type="ECO:0000313" key="3">
    <source>
        <dbReference type="Proteomes" id="UP001500166"/>
    </source>
</evidence>
<feature type="domain" description="Tyrosine specific protein phosphatases" evidence="1">
    <location>
        <begin position="68"/>
        <end position="120"/>
    </location>
</feature>
<reference evidence="3" key="1">
    <citation type="journal article" date="2019" name="Int. J. Syst. Evol. Microbiol.">
        <title>The Global Catalogue of Microorganisms (GCM) 10K type strain sequencing project: providing services to taxonomists for standard genome sequencing and annotation.</title>
        <authorList>
            <consortium name="The Broad Institute Genomics Platform"/>
            <consortium name="The Broad Institute Genome Sequencing Center for Infectious Disease"/>
            <person name="Wu L."/>
            <person name="Ma J."/>
        </authorList>
    </citation>
    <scope>NUCLEOTIDE SEQUENCE [LARGE SCALE GENOMIC DNA]</scope>
    <source>
        <strain evidence="3">JCM 15914</strain>
    </source>
</reference>
<dbReference type="Pfam" id="PF00102">
    <property type="entry name" value="Y_phosphatase"/>
    <property type="match status" value="1"/>
</dbReference>
<dbReference type="SUPFAM" id="SSF52799">
    <property type="entry name" value="(Phosphotyrosine protein) phosphatases II"/>
    <property type="match status" value="1"/>
</dbReference>
<accession>A0ABN2XLQ9</accession>
<comment type="caution">
    <text evidence="2">The sequence shown here is derived from an EMBL/GenBank/DDBJ whole genome shotgun (WGS) entry which is preliminary data.</text>
</comment>
<name>A0ABN2XLQ9_9MICC</name>
<dbReference type="Proteomes" id="UP001500166">
    <property type="component" value="Unassembled WGS sequence"/>
</dbReference>
<dbReference type="Gene3D" id="3.90.190.10">
    <property type="entry name" value="Protein tyrosine phosphatase superfamily"/>
    <property type="match status" value="1"/>
</dbReference>
<dbReference type="InterPro" id="IPR029021">
    <property type="entry name" value="Prot-tyrosine_phosphatase-like"/>
</dbReference>